<dbReference type="UniPathway" id="UPA00664"/>
<evidence type="ECO:0000256" key="6">
    <source>
        <dbReference type="ARBA" id="ARBA00023136"/>
    </source>
</evidence>
<sequence>MHQILFYIGDYPIRAYGTIVAISILLAIGMASYMAKQERKYEDHVSGMAIWAIIGSLIGARLWQVFFFEWDMYSQNLGEIFAIWNGGMSIQGGLVGGFIGGGLYTWRNKILFWEFADIVAPGIILGQAIGRIACFMNGDAFGSPTGSDFGLVYPEGTFAYATYGSQPLWPAEVWEGQWDLIVLALLFLIKMRGVPTGYLFLLYNILYSVGRFALEFLRGDSDRFAGLTAAQWTSLSVVVIALLFMVYLRFRPAKTSEPRPVQSEPTATS</sequence>
<keyword evidence="2 7" id="KW-1003">Cell membrane</keyword>
<keyword evidence="4 7" id="KW-0812">Transmembrane</keyword>
<evidence type="ECO:0000256" key="1">
    <source>
        <dbReference type="ARBA" id="ARBA00007150"/>
    </source>
</evidence>
<keyword evidence="8" id="KW-0449">Lipoprotein</keyword>
<dbReference type="KEGG" id="tab:CIG75_14685"/>
<evidence type="ECO:0000256" key="2">
    <source>
        <dbReference type="ARBA" id="ARBA00022475"/>
    </source>
</evidence>
<organism evidence="8 9">
    <name type="scientific">Tumebacillus algifaecis</name>
    <dbReference type="NCBI Taxonomy" id="1214604"/>
    <lineage>
        <taxon>Bacteria</taxon>
        <taxon>Bacillati</taxon>
        <taxon>Bacillota</taxon>
        <taxon>Bacilli</taxon>
        <taxon>Bacillales</taxon>
        <taxon>Alicyclobacillaceae</taxon>
        <taxon>Tumebacillus</taxon>
    </lineage>
</organism>
<name>A0A223D351_9BACL</name>
<keyword evidence="6 7" id="KW-0472">Membrane</keyword>
<keyword evidence="9" id="KW-1185">Reference proteome</keyword>
<feature type="transmembrane region" description="Helical" evidence="7">
    <location>
        <begin position="229"/>
        <end position="250"/>
    </location>
</feature>
<dbReference type="OrthoDB" id="871140at2"/>
<feature type="transmembrane region" description="Helical" evidence="7">
    <location>
        <begin position="47"/>
        <end position="68"/>
    </location>
</feature>
<comment type="subcellular location">
    <subcellularLocation>
        <location evidence="7">Cell membrane</location>
        <topology evidence="7">Multi-pass membrane protein</topology>
    </subcellularLocation>
</comment>
<dbReference type="GO" id="GO:0008961">
    <property type="term" value="F:phosphatidylglycerol-prolipoprotein diacylglyceryl transferase activity"/>
    <property type="evidence" value="ECO:0007669"/>
    <property type="project" value="UniProtKB-UniRule"/>
</dbReference>
<dbReference type="Pfam" id="PF01790">
    <property type="entry name" value="LGT"/>
    <property type="match status" value="1"/>
</dbReference>
<feature type="transmembrane region" description="Helical" evidence="7">
    <location>
        <begin position="88"/>
        <end position="106"/>
    </location>
</feature>
<dbReference type="GO" id="GO:0005886">
    <property type="term" value="C:plasma membrane"/>
    <property type="evidence" value="ECO:0007669"/>
    <property type="project" value="UniProtKB-SubCell"/>
</dbReference>
<comment type="function">
    <text evidence="7">Catalyzes the transfer of the diacylglyceryl group from phosphatidylglycerol to the sulfhydryl group of the N-terminal cysteine of a prolipoprotein, the first step in the formation of mature lipoproteins.</text>
</comment>
<evidence type="ECO:0000313" key="9">
    <source>
        <dbReference type="Proteomes" id="UP000214688"/>
    </source>
</evidence>
<dbReference type="InterPro" id="IPR001640">
    <property type="entry name" value="Lgt"/>
</dbReference>
<dbReference type="Proteomes" id="UP000214688">
    <property type="component" value="Chromosome"/>
</dbReference>
<dbReference type="HAMAP" id="MF_01147">
    <property type="entry name" value="Lgt"/>
    <property type="match status" value="1"/>
</dbReference>
<keyword evidence="5 7" id="KW-1133">Transmembrane helix</keyword>
<reference evidence="8 9" key="1">
    <citation type="journal article" date="2015" name="Int. J. Syst. Evol. Microbiol.">
        <title>Tumebacillus algifaecis sp. nov., isolated from decomposing algal scum.</title>
        <authorList>
            <person name="Wu Y.F."/>
            <person name="Zhang B."/>
            <person name="Xing P."/>
            <person name="Wu Q.L."/>
            <person name="Liu S.J."/>
        </authorList>
    </citation>
    <scope>NUCLEOTIDE SEQUENCE [LARGE SCALE GENOMIC DNA]</scope>
    <source>
        <strain evidence="8 9">THMBR28</strain>
    </source>
</reference>
<protein>
    <recommendedName>
        <fullName evidence="7">Phosphatidylglycerol--prolipoprotein diacylglyceryl transferase</fullName>
        <ecNumber evidence="7">2.5.1.145</ecNumber>
    </recommendedName>
</protein>
<feature type="transmembrane region" description="Helical" evidence="7">
    <location>
        <begin position="15"/>
        <end position="35"/>
    </location>
</feature>
<dbReference type="GO" id="GO:0042158">
    <property type="term" value="P:lipoprotein biosynthetic process"/>
    <property type="evidence" value="ECO:0007669"/>
    <property type="project" value="UniProtKB-UniRule"/>
</dbReference>
<gene>
    <name evidence="7 8" type="primary">lgt</name>
    <name evidence="8" type="ORF">CIG75_14685</name>
</gene>
<comment type="pathway">
    <text evidence="7">Protein modification; lipoprotein biosynthesis (diacylglyceryl transfer).</text>
</comment>
<evidence type="ECO:0000256" key="5">
    <source>
        <dbReference type="ARBA" id="ARBA00022989"/>
    </source>
</evidence>
<evidence type="ECO:0000313" key="8">
    <source>
        <dbReference type="EMBL" id="ASS76078.1"/>
    </source>
</evidence>
<comment type="caution">
    <text evidence="7">Lacks conserved residue(s) required for the propagation of feature annotation.</text>
</comment>
<evidence type="ECO:0000256" key="3">
    <source>
        <dbReference type="ARBA" id="ARBA00022679"/>
    </source>
</evidence>
<dbReference type="AlphaFoldDB" id="A0A223D351"/>
<dbReference type="EC" id="2.5.1.145" evidence="7"/>
<dbReference type="RefSeq" id="WP_094237312.1">
    <property type="nucleotide sequence ID" value="NZ_CP022657.1"/>
</dbReference>
<feature type="binding site" evidence="7">
    <location>
        <position position="131"/>
    </location>
    <ligand>
        <name>a 1,2-diacyl-sn-glycero-3-phospho-(1'-sn-glycerol)</name>
        <dbReference type="ChEBI" id="CHEBI:64716"/>
    </ligand>
</feature>
<dbReference type="PANTHER" id="PTHR30589">
    <property type="entry name" value="PROLIPOPROTEIN DIACYLGLYCERYL TRANSFERASE"/>
    <property type="match status" value="1"/>
</dbReference>
<evidence type="ECO:0000256" key="4">
    <source>
        <dbReference type="ARBA" id="ARBA00022692"/>
    </source>
</evidence>
<dbReference type="EMBL" id="CP022657">
    <property type="protein sequence ID" value="ASS76078.1"/>
    <property type="molecule type" value="Genomic_DNA"/>
</dbReference>
<keyword evidence="3 7" id="KW-0808">Transferase</keyword>
<proteinExistence type="inferred from homology"/>
<comment type="similarity">
    <text evidence="1 7">Belongs to the Lgt family.</text>
</comment>
<dbReference type="PANTHER" id="PTHR30589:SF0">
    <property type="entry name" value="PHOSPHATIDYLGLYCEROL--PROLIPOPROTEIN DIACYLGLYCERYL TRANSFERASE"/>
    <property type="match status" value="1"/>
</dbReference>
<evidence type="ECO:0000256" key="7">
    <source>
        <dbReference type="HAMAP-Rule" id="MF_01147"/>
    </source>
</evidence>
<dbReference type="NCBIfam" id="TIGR00544">
    <property type="entry name" value="lgt"/>
    <property type="match status" value="1"/>
</dbReference>
<comment type="catalytic activity">
    <reaction evidence="7">
        <text>L-cysteinyl-[prolipoprotein] + a 1,2-diacyl-sn-glycero-3-phospho-(1'-sn-glycerol) = an S-1,2-diacyl-sn-glyceryl-L-cysteinyl-[prolipoprotein] + sn-glycerol 1-phosphate + H(+)</text>
        <dbReference type="Rhea" id="RHEA:56712"/>
        <dbReference type="Rhea" id="RHEA-COMP:14679"/>
        <dbReference type="Rhea" id="RHEA-COMP:14680"/>
        <dbReference type="ChEBI" id="CHEBI:15378"/>
        <dbReference type="ChEBI" id="CHEBI:29950"/>
        <dbReference type="ChEBI" id="CHEBI:57685"/>
        <dbReference type="ChEBI" id="CHEBI:64716"/>
        <dbReference type="ChEBI" id="CHEBI:140658"/>
        <dbReference type="EC" id="2.5.1.145"/>
    </reaction>
</comment>
<accession>A0A223D351</accession>